<evidence type="ECO:0000256" key="1">
    <source>
        <dbReference type="SAM" id="SignalP"/>
    </source>
</evidence>
<organism evidence="2 3">
    <name type="scientific">Siphonobacter aquaeclarae</name>
    <dbReference type="NCBI Taxonomy" id="563176"/>
    <lineage>
        <taxon>Bacteria</taxon>
        <taxon>Pseudomonadati</taxon>
        <taxon>Bacteroidota</taxon>
        <taxon>Cytophagia</taxon>
        <taxon>Cytophagales</taxon>
        <taxon>Cytophagaceae</taxon>
        <taxon>Siphonobacter</taxon>
    </lineage>
</organism>
<keyword evidence="1" id="KW-0732">Signal</keyword>
<accession>A0A1G9WUQ2</accession>
<proteinExistence type="predicted"/>
<dbReference type="OrthoDB" id="928137at2"/>
<gene>
    <name evidence="2" type="ORF">SAMN04488090_4447</name>
</gene>
<dbReference type="AlphaFoldDB" id="A0A1G9WUQ2"/>
<keyword evidence="3" id="KW-1185">Reference proteome</keyword>
<protein>
    <submittedName>
        <fullName evidence="2">Uncharacterized protein</fullName>
    </submittedName>
</protein>
<feature type="signal peptide" evidence="1">
    <location>
        <begin position="1"/>
        <end position="18"/>
    </location>
</feature>
<dbReference type="EMBL" id="FNGS01000010">
    <property type="protein sequence ID" value="SDM88282.1"/>
    <property type="molecule type" value="Genomic_DNA"/>
</dbReference>
<reference evidence="2 3" key="1">
    <citation type="submission" date="2016-10" db="EMBL/GenBank/DDBJ databases">
        <authorList>
            <person name="de Groot N.N."/>
        </authorList>
    </citation>
    <scope>NUCLEOTIDE SEQUENCE [LARGE SCALE GENOMIC DNA]</scope>
    <source>
        <strain evidence="2 3">DSM 21668</strain>
    </source>
</reference>
<dbReference type="STRING" id="563176.SAMN04488090_4447"/>
<sequence length="418" mass="45383">MKTRLLLCALAYSSIVHAQLLLEENTDYPPGDLTAVSNGNWIAINTGPEPQSAGSGLTYPGYGSSGIGAGIQLTDRGGKEVYRPFSHVNSGILYTAFLLSVNTASPGGDYFFSLSKQAPVGTNYMCRLYVRSSGGGYQLGFSKSSEVPSYGPTVLSFGATVLVVMRYEFVSGANNDPAGLFINPVSTVEGVPDIQGDVTAYDGNTPYLGTVVLRQNRTDGTTFTPDVMIDGIRVAHTYQQALPVELVSWQAKPEREAVNLTWITASEKNTSHFIPERADDARTFVSLGRVAASGGPGVRQSYVFVDENPPRQTAYYRLRMVDQDGSEAFSDVISVEADEPWSARLLGSPQGREIRLSSNRPFAAWVFDERGLGIPATVRPEGEAAYLIALPDSERERACILVLTEGRQRRSFRIPLPR</sequence>
<dbReference type="RefSeq" id="WP_093207969.1">
    <property type="nucleotide sequence ID" value="NZ_FNGS01000010.1"/>
</dbReference>
<evidence type="ECO:0000313" key="3">
    <source>
        <dbReference type="Proteomes" id="UP000198901"/>
    </source>
</evidence>
<name>A0A1G9WUQ2_9BACT</name>
<evidence type="ECO:0000313" key="2">
    <source>
        <dbReference type="EMBL" id="SDM88282.1"/>
    </source>
</evidence>
<dbReference type="Proteomes" id="UP000198901">
    <property type="component" value="Unassembled WGS sequence"/>
</dbReference>
<feature type="chain" id="PRO_5011444321" evidence="1">
    <location>
        <begin position="19"/>
        <end position="418"/>
    </location>
</feature>